<gene>
    <name evidence="1" type="ORF">CSKR_108681</name>
</gene>
<evidence type="ECO:0000313" key="2">
    <source>
        <dbReference type="Proteomes" id="UP000286415"/>
    </source>
</evidence>
<name>A0A3R7GJX0_CLOSI</name>
<organism evidence="1 2">
    <name type="scientific">Clonorchis sinensis</name>
    <name type="common">Chinese liver fluke</name>
    <dbReference type="NCBI Taxonomy" id="79923"/>
    <lineage>
        <taxon>Eukaryota</taxon>
        <taxon>Metazoa</taxon>
        <taxon>Spiralia</taxon>
        <taxon>Lophotrochozoa</taxon>
        <taxon>Platyhelminthes</taxon>
        <taxon>Trematoda</taxon>
        <taxon>Digenea</taxon>
        <taxon>Opisthorchiida</taxon>
        <taxon>Opisthorchiata</taxon>
        <taxon>Opisthorchiidae</taxon>
        <taxon>Clonorchis</taxon>
    </lineage>
</organism>
<protein>
    <submittedName>
        <fullName evidence="1">Uncharacterized protein</fullName>
    </submittedName>
</protein>
<accession>A0A3R7GJX0</accession>
<dbReference type="AlphaFoldDB" id="A0A3R7GJX0"/>
<sequence>MWPVSGSPSRKTAVTSAAQFAGNGIYTSLPSLLGSEIAQRLERERTDRKVRGSNPASESRLPLSRLGQPGSIPALVLPSGGMAARHRKGATAERCDASEAKILQRQVKHSGTRFITSRFEAGNHFRSSSLATFNMGHVLAFSSVDNLVGMFKKRSDVSPIENVEVHASNTEGMRRPKDDQCLLRQHFMLEWEEYF</sequence>
<dbReference type="InParanoid" id="A0A3R7GJX0"/>
<reference evidence="1 2" key="1">
    <citation type="journal article" date="2018" name="Biotechnol. Adv.">
        <title>Improved genomic resources and new bioinformatic workflow for the carcinogenic parasite Clonorchis sinensis: Biotechnological implications.</title>
        <authorList>
            <person name="Wang D."/>
            <person name="Korhonen P.K."/>
            <person name="Gasser R.B."/>
            <person name="Young N.D."/>
        </authorList>
    </citation>
    <scope>NUCLEOTIDE SEQUENCE [LARGE SCALE GENOMIC DNA]</scope>
    <source>
        <strain evidence="1">Cs-k2</strain>
    </source>
</reference>
<evidence type="ECO:0000313" key="1">
    <source>
        <dbReference type="EMBL" id="KAG5453930.1"/>
    </source>
</evidence>
<dbReference type="EMBL" id="NIRI02000010">
    <property type="protein sequence ID" value="KAG5453930.1"/>
    <property type="molecule type" value="Genomic_DNA"/>
</dbReference>
<reference evidence="1 2" key="2">
    <citation type="journal article" date="2021" name="Genomics">
        <title>High-quality reference genome for Clonorchis sinensis.</title>
        <authorList>
            <person name="Young N.D."/>
            <person name="Stroehlein A.J."/>
            <person name="Kinkar L."/>
            <person name="Wang T."/>
            <person name="Sohn W.M."/>
            <person name="Chang B.C.H."/>
            <person name="Kaur P."/>
            <person name="Weisz D."/>
            <person name="Dudchenko O."/>
            <person name="Aiden E.L."/>
            <person name="Korhonen P.K."/>
            <person name="Gasser R.B."/>
        </authorList>
    </citation>
    <scope>NUCLEOTIDE SEQUENCE [LARGE SCALE GENOMIC DNA]</scope>
    <source>
        <strain evidence="1">Cs-k2</strain>
    </source>
</reference>
<keyword evidence="2" id="KW-1185">Reference proteome</keyword>
<proteinExistence type="predicted"/>
<dbReference type="Proteomes" id="UP000286415">
    <property type="component" value="Unassembled WGS sequence"/>
</dbReference>
<comment type="caution">
    <text evidence="1">The sequence shown here is derived from an EMBL/GenBank/DDBJ whole genome shotgun (WGS) entry which is preliminary data.</text>
</comment>